<dbReference type="InterPro" id="IPR036322">
    <property type="entry name" value="WD40_repeat_dom_sf"/>
</dbReference>
<feature type="region of interest" description="Disordered" evidence="1">
    <location>
        <begin position="1"/>
        <end position="50"/>
    </location>
</feature>
<name>A0ABD2P860_9CUCU</name>
<evidence type="ECO:0000256" key="1">
    <source>
        <dbReference type="SAM" id="MobiDB-lite"/>
    </source>
</evidence>
<dbReference type="Gene3D" id="2.130.10.10">
    <property type="entry name" value="YVTN repeat-like/Quinoprotein amine dehydrogenase"/>
    <property type="match status" value="1"/>
</dbReference>
<protein>
    <submittedName>
        <fullName evidence="2">Uncharacterized protein</fullName>
    </submittedName>
</protein>
<dbReference type="Proteomes" id="UP001516400">
    <property type="component" value="Unassembled WGS sequence"/>
</dbReference>
<comment type="caution">
    <text evidence="2">The sequence shown here is derived from an EMBL/GenBank/DDBJ whole genome shotgun (WGS) entry which is preliminary data.</text>
</comment>
<dbReference type="InterPro" id="IPR015943">
    <property type="entry name" value="WD40/YVTN_repeat-like_dom_sf"/>
</dbReference>
<feature type="compositionally biased region" description="Basic and acidic residues" evidence="1">
    <location>
        <begin position="40"/>
        <end position="50"/>
    </location>
</feature>
<evidence type="ECO:0000313" key="2">
    <source>
        <dbReference type="EMBL" id="KAL3286872.1"/>
    </source>
</evidence>
<sequence>MRKIQETSKMIKQQLMSPDNSSTIDSFSQPTSESTSESPEISRKSNRLSKDLSRARLKEKKKAALRMKLKARHSQQLSDSYNVKEMHNQIINHILKMNYGRKQNLINADNTGYDAAIQQIYKQKSLELSKALREMSHQEKPEASKIVNAIIPDFAIKLEELPIDVIRELSSTFETFETDIGEMNGISSYDWVQEANNANNSMVRCNLTYSLNTLTNLEMDQDLPHSEVEGSYSNPENPDSLVVKIENIESEIKSEPIELVDLIDSENKDEISTNMNSVMNEIEQIERSSSKENDSQTQCEENNEKCASVIRSENTPLDLNEDPCYNYELSDLRIIPQQSLSTGGPLRVSKNIFVEPNEIFQDQSQDIPVQFIEKHEISYSSGENIDSIPRVEINPNISDEIKNVLSENCTKTNTEEGRLSPQNISTSNFISLTIKPFSKPKTLMEATKMMLQIDEEIEKLTKLRQKIIISMTENPLYINQGNKNKRKKSANKRKRFNKNQSGRSQNIDSNTRIQQENGGLNNSVGCSQPNNAVNASAIGHELNENIDNLNRDDLAGTAVICKIVNEEKLILIGTDQGIIQIFHFNDQENMKIIRISSSAITCLESAFSKSKCWVYTGTSSEAELNMLDYKKSKLYVNRRKFRLEDGIQVIQKDGIHLFIGGCSGYLTRFNCQSEKIEFEDRVSEMGIKDLRITREGPRRILLMLLTNESGYSQIHVRDAMSTLHIRTIIENVQNVGCLLVRNTSLFFSLNQEIMIYNFCDGQYIAKIVVPTDKRISIIESEGNILLACTSQTIYMYNILTRNLLETLQCDSISSIASSGDKVVIGTCLKQLKTLHLPETVLAINEKYN</sequence>
<evidence type="ECO:0000313" key="3">
    <source>
        <dbReference type="Proteomes" id="UP001516400"/>
    </source>
</evidence>
<feature type="compositionally biased region" description="Polar residues" evidence="1">
    <location>
        <begin position="500"/>
        <end position="526"/>
    </location>
</feature>
<feature type="region of interest" description="Disordered" evidence="1">
    <location>
        <begin position="478"/>
        <end position="526"/>
    </location>
</feature>
<feature type="compositionally biased region" description="Basic residues" evidence="1">
    <location>
        <begin position="483"/>
        <end position="497"/>
    </location>
</feature>
<proteinExistence type="predicted"/>
<feature type="compositionally biased region" description="Polar residues" evidence="1">
    <location>
        <begin position="7"/>
        <end position="25"/>
    </location>
</feature>
<dbReference type="EMBL" id="JABFTP020000185">
    <property type="protein sequence ID" value="KAL3286872.1"/>
    <property type="molecule type" value="Genomic_DNA"/>
</dbReference>
<feature type="compositionally biased region" description="Basic and acidic residues" evidence="1">
    <location>
        <begin position="285"/>
        <end position="294"/>
    </location>
</feature>
<feature type="compositionally biased region" description="Low complexity" evidence="1">
    <location>
        <begin position="26"/>
        <end position="39"/>
    </location>
</feature>
<dbReference type="AlphaFoldDB" id="A0ABD2P860"/>
<reference evidence="2 3" key="1">
    <citation type="journal article" date="2021" name="BMC Biol.">
        <title>Horizontally acquired antibacterial genes associated with adaptive radiation of ladybird beetles.</title>
        <authorList>
            <person name="Li H.S."/>
            <person name="Tang X.F."/>
            <person name="Huang Y.H."/>
            <person name="Xu Z.Y."/>
            <person name="Chen M.L."/>
            <person name="Du X.Y."/>
            <person name="Qiu B.Y."/>
            <person name="Chen P.T."/>
            <person name="Zhang W."/>
            <person name="Slipinski A."/>
            <person name="Escalona H.E."/>
            <person name="Waterhouse R.M."/>
            <person name="Zwick A."/>
            <person name="Pang H."/>
        </authorList>
    </citation>
    <scope>NUCLEOTIDE SEQUENCE [LARGE SCALE GENOMIC DNA]</scope>
    <source>
        <strain evidence="2">SYSU2018</strain>
    </source>
</reference>
<organism evidence="2 3">
    <name type="scientific">Cryptolaemus montrouzieri</name>
    <dbReference type="NCBI Taxonomy" id="559131"/>
    <lineage>
        <taxon>Eukaryota</taxon>
        <taxon>Metazoa</taxon>
        <taxon>Ecdysozoa</taxon>
        <taxon>Arthropoda</taxon>
        <taxon>Hexapoda</taxon>
        <taxon>Insecta</taxon>
        <taxon>Pterygota</taxon>
        <taxon>Neoptera</taxon>
        <taxon>Endopterygota</taxon>
        <taxon>Coleoptera</taxon>
        <taxon>Polyphaga</taxon>
        <taxon>Cucujiformia</taxon>
        <taxon>Coccinelloidea</taxon>
        <taxon>Coccinellidae</taxon>
        <taxon>Scymninae</taxon>
        <taxon>Scymnini</taxon>
        <taxon>Cryptolaemus</taxon>
    </lineage>
</organism>
<accession>A0ABD2P860</accession>
<dbReference type="SUPFAM" id="SSF50978">
    <property type="entry name" value="WD40 repeat-like"/>
    <property type="match status" value="1"/>
</dbReference>
<gene>
    <name evidence="2" type="ORF">HHI36_001360</name>
</gene>
<feature type="region of interest" description="Disordered" evidence="1">
    <location>
        <begin position="285"/>
        <end position="304"/>
    </location>
</feature>
<keyword evidence="3" id="KW-1185">Reference proteome</keyword>